<comment type="caution">
    <text evidence="1">The sequence shown here is derived from an EMBL/GenBank/DDBJ whole genome shotgun (WGS) entry which is preliminary data.</text>
</comment>
<dbReference type="InterPro" id="IPR016039">
    <property type="entry name" value="Thiolase-like"/>
</dbReference>
<dbReference type="InterPro" id="IPR038369">
    <property type="entry name" value="SpoVAD_sf"/>
</dbReference>
<dbReference type="FunFam" id="3.40.47.40:FF:000001">
    <property type="entry name" value="Stage V sporulation protein AD"/>
    <property type="match status" value="1"/>
</dbReference>
<dbReference type="PIRSF" id="PIRSF011570">
    <property type="entry name" value="SpoVAD"/>
    <property type="match status" value="1"/>
</dbReference>
<dbReference type="NCBIfam" id="TIGR02845">
    <property type="entry name" value="spore_V_AD"/>
    <property type="match status" value="1"/>
</dbReference>
<dbReference type="AlphaFoldDB" id="A0A073KFI5"/>
<dbReference type="Pfam" id="PF07451">
    <property type="entry name" value="SpoVAD"/>
    <property type="match status" value="1"/>
</dbReference>
<dbReference type="SUPFAM" id="SSF53901">
    <property type="entry name" value="Thiolase-like"/>
    <property type="match status" value="1"/>
</dbReference>
<accession>A0A073KFI5</accession>
<keyword evidence="2" id="KW-1185">Reference proteome</keyword>
<organism evidence="1 2">
    <name type="scientific">Bacillus gaemokensis</name>
    <dbReference type="NCBI Taxonomy" id="574375"/>
    <lineage>
        <taxon>Bacteria</taxon>
        <taxon>Bacillati</taxon>
        <taxon>Bacillota</taxon>
        <taxon>Bacilli</taxon>
        <taxon>Bacillales</taxon>
        <taxon>Bacillaceae</taxon>
        <taxon>Bacillus</taxon>
        <taxon>Bacillus cereus group</taxon>
    </lineage>
</organism>
<protein>
    <submittedName>
        <fullName evidence="1">SpoVAD</fullName>
    </submittedName>
</protein>
<dbReference type="OrthoDB" id="9770068at2"/>
<evidence type="ECO:0000313" key="1">
    <source>
        <dbReference type="EMBL" id="KEK25345.1"/>
    </source>
</evidence>
<dbReference type="NCBIfam" id="NF009069">
    <property type="entry name" value="PRK12404.1"/>
    <property type="match status" value="1"/>
</dbReference>
<sequence>MLQGHRTWVFENKPVIISTGVIGGPFEANGKIPEDFDALHEDLWLGQDSYEKAHKVLFEEACSRATEKAKLRKEDIQFILAGDLINQITPSSFACRTLGAPYIGLFGACSTSMEGLALGASIVNAKGAKYLLTGASSHNTAVEKQFRYPTEYGGQKPPTAQWTVTGAGAALLSDQGEGPRVTSATIGRVIDMGLTDPFNMGGAMAPAAVDTIEAHLRERQLDISYYDLIVTGDLGHVGREIAYDLLHKHGTKVTSEQFQDCGLLIYREGQPVLAGASGPGCSATVVYGHLLNRMKKGEFKKMLVVATGALLSPLTFQQDESIPCIAHAVSIEFGGVGQ</sequence>
<reference evidence="1 2" key="1">
    <citation type="submission" date="2014-06" db="EMBL/GenBank/DDBJ databases">
        <title>Draft genome sequence of Bacillus gaemokensis JCM 15801 (MCCC 1A00707).</title>
        <authorList>
            <person name="Lai Q."/>
            <person name="Liu Y."/>
            <person name="Shao Z."/>
        </authorList>
    </citation>
    <scope>NUCLEOTIDE SEQUENCE [LARGE SCALE GENOMIC DNA]</scope>
    <source>
        <strain evidence="1 2">JCM 15801</strain>
    </source>
</reference>
<dbReference type="InterPro" id="IPR010894">
    <property type="entry name" value="SpoVAD"/>
</dbReference>
<name>A0A073KFI5_9BACI</name>
<dbReference type="STRING" id="574375.AZF08_07320"/>
<dbReference type="EMBL" id="JOTM01000002">
    <property type="protein sequence ID" value="KEK25345.1"/>
    <property type="molecule type" value="Genomic_DNA"/>
</dbReference>
<dbReference type="eggNOG" id="COG0332">
    <property type="taxonomic scope" value="Bacteria"/>
</dbReference>
<dbReference type="GO" id="GO:0016746">
    <property type="term" value="F:acyltransferase activity"/>
    <property type="evidence" value="ECO:0007669"/>
    <property type="project" value="InterPro"/>
</dbReference>
<dbReference type="Proteomes" id="UP000027778">
    <property type="component" value="Unassembled WGS sequence"/>
</dbReference>
<dbReference type="RefSeq" id="WP_033673200.1">
    <property type="nucleotide sequence ID" value="NZ_JOTM01000002.1"/>
</dbReference>
<evidence type="ECO:0000313" key="2">
    <source>
        <dbReference type="Proteomes" id="UP000027778"/>
    </source>
</evidence>
<dbReference type="Gene3D" id="3.40.47.40">
    <property type="entry name" value="Stage V sporulation protein AD"/>
    <property type="match status" value="1"/>
</dbReference>
<proteinExistence type="predicted"/>
<dbReference type="NCBIfam" id="NF006160">
    <property type="entry name" value="PRK08304.1"/>
    <property type="match status" value="1"/>
</dbReference>
<gene>
    <name evidence="1" type="ORF">BAGA_12015</name>
</gene>